<dbReference type="Pfam" id="PF03567">
    <property type="entry name" value="Sulfotransfer_2"/>
    <property type="match status" value="1"/>
</dbReference>
<proteinExistence type="predicted"/>
<evidence type="ECO:0000313" key="2">
    <source>
        <dbReference type="Proteomes" id="UP001208570"/>
    </source>
</evidence>
<dbReference type="GO" id="GO:0016020">
    <property type="term" value="C:membrane"/>
    <property type="evidence" value="ECO:0007669"/>
    <property type="project" value="InterPro"/>
</dbReference>
<keyword evidence="2" id="KW-1185">Reference proteome</keyword>
<protein>
    <recommendedName>
        <fullName evidence="3">Sulfotransferase family protein</fullName>
    </recommendedName>
</protein>
<name>A0AAD9N2N3_9ANNE</name>
<organism evidence="1 2">
    <name type="scientific">Paralvinella palmiformis</name>
    <dbReference type="NCBI Taxonomy" id="53620"/>
    <lineage>
        <taxon>Eukaryota</taxon>
        <taxon>Metazoa</taxon>
        <taxon>Spiralia</taxon>
        <taxon>Lophotrochozoa</taxon>
        <taxon>Annelida</taxon>
        <taxon>Polychaeta</taxon>
        <taxon>Sedentaria</taxon>
        <taxon>Canalipalpata</taxon>
        <taxon>Terebellida</taxon>
        <taxon>Terebelliformia</taxon>
        <taxon>Alvinellidae</taxon>
        <taxon>Paralvinella</taxon>
    </lineage>
</organism>
<gene>
    <name evidence="1" type="ORF">LSH36_342g01044</name>
</gene>
<comment type="caution">
    <text evidence="1">The sequence shown here is derived from an EMBL/GenBank/DDBJ whole genome shotgun (WGS) entry which is preliminary data.</text>
</comment>
<dbReference type="AlphaFoldDB" id="A0AAD9N2N3"/>
<reference evidence="1" key="1">
    <citation type="journal article" date="2023" name="Mol. Biol. Evol.">
        <title>Third-Generation Sequencing Reveals the Adaptive Role of the Epigenome in Three Deep-Sea Polychaetes.</title>
        <authorList>
            <person name="Perez M."/>
            <person name="Aroh O."/>
            <person name="Sun Y."/>
            <person name="Lan Y."/>
            <person name="Juniper S.K."/>
            <person name="Young C.R."/>
            <person name="Angers B."/>
            <person name="Qian P.Y."/>
        </authorList>
    </citation>
    <scope>NUCLEOTIDE SEQUENCE</scope>
    <source>
        <strain evidence="1">P08H-3</strain>
    </source>
</reference>
<dbReference type="GO" id="GO:0008146">
    <property type="term" value="F:sulfotransferase activity"/>
    <property type="evidence" value="ECO:0007669"/>
    <property type="project" value="InterPro"/>
</dbReference>
<dbReference type="InterPro" id="IPR005331">
    <property type="entry name" value="Sulfotransferase"/>
</dbReference>
<accession>A0AAD9N2N3</accession>
<dbReference type="EMBL" id="JAODUP010000342">
    <property type="protein sequence ID" value="KAK2152004.1"/>
    <property type="molecule type" value="Genomic_DNA"/>
</dbReference>
<sequence>MPIFGTLNASVLYPKQSYLSATGLLLLYHLDEDERRTVMDDYFKMIVVRHPLDRLRSTYTNKMKQAGTLNRQVLHKHQNIVEQFLQRNGKLAAVAGWFARPDEHDERIRGCRSTIPATRATYNKTPSCASRRRKETSAPSIVTLARTTEARRRSVLTTPIRVWIRPANIRPREGISEDSG</sequence>
<evidence type="ECO:0000313" key="1">
    <source>
        <dbReference type="EMBL" id="KAK2152004.1"/>
    </source>
</evidence>
<evidence type="ECO:0008006" key="3">
    <source>
        <dbReference type="Google" id="ProtNLM"/>
    </source>
</evidence>
<dbReference type="Proteomes" id="UP001208570">
    <property type="component" value="Unassembled WGS sequence"/>
</dbReference>